<dbReference type="InterPro" id="IPR047575">
    <property type="entry name" value="Sm"/>
</dbReference>
<dbReference type="FunFam" id="2.30.30.100:FF:000053">
    <property type="entry name" value="U6 snRNA-associated Sm-like protein LSm2"/>
    <property type="match status" value="1"/>
</dbReference>
<evidence type="ECO:0000256" key="9">
    <source>
        <dbReference type="ARBA" id="ARBA00058997"/>
    </source>
</evidence>
<keyword evidence="10" id="KW-0831">Ubiquinone biosynthesis</keyword>
<feature type="domain" description="Sm" evidence="11">
    <location>
        <begin position="28"/>
        <end position="102"/>
    </location>
</feature>
<dbReference type="SMART" id="SM00651">
    <property type="entry name" value="Sm"/>
    <property type="match status" value="1"/>
</dbReference>
<dbReference type="Gene3D" id="2.30.30.100">
    <property type="match status" value="1"/>
</dbReference>
<dbReference type="AlphaFoldDB" id="A0AAF0Y863"/>
<dbReference type="GO" id="GO:0003723">
    <property type="term" value="F:RNA binding"/>
    <property type="evidence" value="ECO:0007669"/>
    <property type="project" value="InterPro"/>
</dbReference>
<feature type="transmembrane region" description="Helical" evidence="10">
    <location>
        <begin position="459"/>
        <end position="476"/>
    </location>
</feature>
<feature type="transmembrane region" description="Helical" evidence="10">
    <location>
        <begin position="390"/>
        <end position="413"/>
    </location>
</feature>
<keyword evidence="7 10" id="KW-0472">Membrane</keyword>
<dbReference type="EC" id="2.5.1.39" evidence="10"/>
<comment type="subcellular location">
    <subcellularLocation>
        <location evidence="2 10">Mitochondrion inner membrane</location>
        <topology evidence="2 10">Multi-pass membrane protein</topology>
        <orientation evidence="2 10">Matrix side</orientation>
    </subcellularLocation>
</comment>
<keyword evidence="10" id="KW-0999">Mitochondrion inner membrane</keyword>
<keyword evidence="10" id="KW-0496">Mitochondrion</keyword>
<dbReference type="InterPro" id="IPR001163">
    <property type="entry name" value="Sm_dom_euk/arc"/>
</dbReference>
<evidence type="ECO:0000256" key="8">
    <source>
        <dbReference type="ARBA" id="ARBA00052313"/>
    </source>
</evidence>
<dbReference type="CDD" id="cd13959">
    <property type="entry name" value="PT_UbiA_COQ2"/>
    <property type="match status" value="1"/>
</dbReference>
<dbReference type="PROSITE" id="PS00943">
    <property type="entry name" value="UBIA"/>
    <property type="match status" value="1"/>
</dbReference>
<feature type="transmembrane region" description="Helical" evidence="10">
    <location>
        <begin position="361"/>
        <end position="378"/>
    </location>
</feature>
<dbReference type="InterPro" id="IPR016654">
    <property type="entry name" value="U6_snRNA_Lsm2"/>
</dbReference>
<evidence type="ECO:0000313" key="13">
    <source>
        <dbReference type="Proteomes" id="UP000827549"/>
    </source>
</evidence>
<dbReference type="GO" id="GO:0006397">
    <property type="term" value="P:mRNA processing"/>
    <property type="evidence" value="ECO:0007669"/>
    <property type="project" value="InterPro"/>
</dbReference>
<dbReference type="InterPro" id="IPR044878">
    <property type="entry name" value="UbiA_sf"/>
</dbReference>
<comment type="function">
    <text evidence="9 10">Catalyzes the prenylation of para-hydroxybenzoate (PHB) with an all-trans polyprenyl group. Mediates the second step in the final reaction sequence of coenzyme Q (CoQ) biosynthesis, which is the condensation of the polyisoprenoid side chain with PHB, generating the first membrane-bound Q intermediate.</text>
</comment>
<dbReference type="Gene3D" id="1.10.357.140">
    <property type="entry name" value="UbiA prenyltransferase"/>
    <property type="match status" value="1"/>
</dbReference>
<dbReference type="Pfam" id="PF01423">
    <property type="entry name" value="LSM"/>
    <property type="match status" value="1"/>
</dbReference>
<dbReference type="GeneID" id="87806270"/>
<evidence type="ECO:0000259" key="11">
    <source>
        <dbReference type="PROSITE" id="PS52002"/>
    </source>
</evidence>
<feature type="transmembrane region" description="Helical" evidence="10">
    <location>
        <begin position="483"/>
        <end position="501"/>
    </location>
</feature>
<comment type="similarity">
    <text evidence="3 10">Belongs to the UbiA prenyltransferase family.</text>
</comment>
<dbReference type="PANTHER" id="PTHR11048:SF28">
    <property type="entry name" value="4-HYDROXYBENZOATE POLYPRENYLTRANSFERASE, MITOCHONDRIAL"/>
    <property type="match status" value="1"/>
</dbReference>
<evidence type="ECO:0000256" key="5">
    <source>
        <dbReference type="ARBA" id="ARBA00022692"/>
    </source>
</evidence>
<feature type="transmembrane region" description="Helical" evidence="10">
    <location>
        <begin position="335"/>
        <end position="355"/>
    </location>
</feature>
<dbReference type="InterPro" id="IPR030470">
    <property type="entry name" value="UbiA_prenylTrfase_CS"/>
</dbReference>
<dbReference type="GO" id="GO:0032991">
    <property type="term" value="C:protein-containing complex"/>
    <property type="evidence" value="ECO:0007669"/>
    <property type="project" value="UniProtKB-ARBA"/>
</dbReference>
<evidence type="ECO:0000256" key="6">
    <source>
        <dbReference type="ARBA" id="ARBA00022989"/>
    </source>
</evidence>
<dbReference type="GO" id="GO:0008299">
    <property type="term" value="P:isoprenoid biosynthetic process"/>
    <property type="evidence" value="ECO:0007669"/>
    <property type="project" value="UniProtKB-UniRule"/>
</dbReference>
<comment type="catalytic activity">
    <reaction evidence="8 10">
        <text>an all-trans-polyprenyl diphosphate + 4-hydroxybenzoate = a 4-hydroxy-3-(all-trans-polyprenyl)benzoate + diphosphate</text>
        <dbReference type="Rhea" id="RHEA:44504"/>
        <dbReference type="Rhea" id="RHEA-COMP:9514"/>
        <dbReference type="Rhea" id="RHEA-COMP:9564"/>
        <dbReference type="ChEBI" id="CHEBI:17879"/>
        <dbReference type="ChEBI" id="CHEBI:33019"/>
        <dbReference type="ChEBI" id="CHEBI:58914"/>
        <dbReference type="ChEBI" id="CHEBI:78396"/>
        <dbReference type="EC" id="2.5.1.39"/>
    </reaction>
</comment>
<dbReference type="PANTHER" id="PTHR11048">
    <property type="entry name" value="PRENYLTRANSFERASES"/>
    <property type="match status" value="1"/>
</dbReference>
<dbReference type="InterPro" id="IPR006370">
    <property type="entry name" value="HB_polyprenyltransferase-like"/>
</dbReference>
<dbReference type="HAMAP" id="MF_01635">
    <property type="entry name" value="UbiA"/>
    <property type="match status" value="1"/>
</dbReference>
<proteinExistence type="inferred from homology"/>
<dbReference type="InterPro" id="IPR010920">
    <property type="entry name" value="LSM_dom_sf"/>
</dbReference>
<keyword evidence="6 10" id="KW-1133">Transmembrane helix</keyword>
<comment type="pathway">
    <text evidence="10">Cofactor biosynthesis; ubiquinone biosynthesis.</text>
</comment>
<dbReference type="GO" id="GO:0005743">
    <property type="term" value="C:mitochondrial inner membrane"/>
    <property type="evidence" value="ECO:0007669"/>
    <property type="project" value="UniProtKB-SubCell"/>
</dbReference>
<evidence type="ECO:0000256" key="10">
    <source>
        <dbReference type="HAMAP-Rule" id="MF_03189"/>
    </source>
</evidence>
<evidence type="ECO:0000256" key="1">
    <source>
        <dbReference type="ARBA" id="ARBA00001946"/>
    </source>
</evidence>
<dbReference type="FunFam" id="1.10.357.140:FF:000003">
    <property type="entry name" value="4-hydroxybenzoate polyprenyltransferase, mitochondrial"/>
    <property type="match status" value="1"/>
</dbReference>
<evidence type="ECO:0000256" key="2">
    <source>
        <dbReference type="ARBA" id="ARBA00004292"/>
    </source>
</evidence>
<sequence length="543" mass="58464">MLSCSTLQPVNTVSSISRNSKDIGTAASPSCFFKTLAEQVVTIELKNDLCVTGTLKSVDQFLNIRLDNIHVEDPERHPHMLAVKNVFIRGSVVRYVRMASRNVDTTLLEDATRRGAQRQISVVRGVRHSRRAGGGSGGSAARETWFGGERADSRTTTQHTAHHTVACNYTTSLLAASAPLLRPRLSTVSARRAVLPALRATSTSRRVLSAAPQTATGVAQHAPAPVPAPYTASPPDWLDACVPRSLARTKPYLRLLRLNKPTGAILLYWPGAHSIMMASTALALPWTTPVWYCFLFAVGALVMRGAGCIVNDMWDAKMDAKVERTKMRPIAAGEVSYTGATVFLGSQLLLGLGVLSQLNTYSILLGAASLPLVAIYPFMKRVTYYPQLTLGTVFTWGALLGWAAVAGSVNWAVCGPLWFGHMLHCVAYDTIYAHQDKKDDVLAGVKSTALAWGDKSKPIIATLYSAFVGCLAVAGHAMGAGPIYYAVSVAGAAAQLAWQVITVNLDDTADCWRKFVSNAWLGGLIFLGTVGDYVQQVLLAGWF</sequence>
<dbReference type="NCBIfam" id="TIGR01474">
    <property type="entry name" value="ubiA_proteo"/>
    <property type="match status" value="1"/>
</dbReference>
<feature type="transmembrane region" description="Helical" evidence="10">
    <location>
        <begin position="521"/>
        <end position="542"/>
    </location>
</feature>
<protein>
    <recommendedName>
        <fullName evidence="10">4-hydroxybenzoate polyprenyltransferase, mitochondrial</fullName>
        <shortName evidence="10">4-HB polyprenyltransferase</shortName>
        <ecNumber evidence="10">2.5.1.39</ecNumber>
    </recommendedName>
    <alternativeName>
        <fullName evidence="10">Para-hydroxybenzoate--polyprenyltransferase</fullName>
        <shortName evidence="10">PHB:PPT</shortName>
        <shortName evidence="10">PHB:polyprenyltransferase</shortName>
    </alternativeName>
</protein>
<evidence type="ECO:0000256" key="4">
    <source>
        <dbReference type="ARBA" id="ARBA00022679"/>
    </source>
</evidence>
<evidence type="ECO:0000313" key="12">
    <source>
        <dbReference type="EMBL" id="WOO79501.1"/>
    </source>
</evidence>
<dbReference type="FunFam" id="1.20.120.1780:FF:000001">
    <property type="entry name" value="4-hydroxybenzoate octaprenyltransferase"/>
    <property type="match status" value="1"/>
</dbReference>
<keyword evidence="5 10" id="KW-0812">Transmembrane</keyword>
<dbReference type="RefSeq" id="XP_062625533.1">
    <property type="nucleotide sequence ID" value="XM_062769549.1"/>
</dbReference>
<dbReference type="Proteomes" id="UP000827549">
    <property type="component" value="Chromosome 2"/>
</dbReference>
<organism evidence="12 13">
    <name type="scientific">Vanrija pseudolonga</name>
    <dbReference type="NCBI Taxonomy" id="143232"/>
    <lineage>
        <taxon>Eukaryota</taxon>
        <taxon>Fungi</taxon>
        <taxon>Dikarya</taxon>
        <taxon>Basidiomycota</taxon>
        <taxon>Agaricomycotina</taxon>
        <taxon>Tremellomycetes</taxon>
        <taxon>Trichosporonales</taxon>
        <taxon>Trichosporonaceae</taxon>
        <taxon>Vanrija</taxon>
    </lineage>
</organism>
<dbReference type="GO" id="GO:0006744">
    <property type="term" value="P:ubiquinone biosynthetic process"/>
    <property type="evidence" value="ECO:0007669"/>
    <property type="project" value="UniProtKB-UniRule"/>
</dbReference>
<keyword evidence="4 10" id="KW-0808">Transferase</keyword>
<dbReference type="InterPro" id="IPR000537">
    <property type="entry name" value="UbiA_prenyltransferase"/>
</dbReference>
<dbReference type="Pfam" id="PF01040">
    <property type="entry name" value="UbiA"/>
    <property type="match status" value="1"/>
</dbReference>
<accession>A0AAF0Y863</accession>
<keyword evidence="10" id="KW-0414">Isoprene biosynthesis</keyword>
<dbReference type="Gene3D" id="1.20.120.1780">
    <property type="entry name" value="UbiA prenyltransferase"/>
    <property type="match status" value="1"/>
</dbReference>
<feature type="transmembrane region" description="Helical" evidence="10">
    <location>
        <begin position="289"/>
        <end position="314"/>
    </location>
</feature>
<dbReference type="CDD" id="cd01725">
    <property type="entry name" value="LSm2"/>
    <property type="match status" value="1"/>
</dbReference>
<comment type="cofactor">
    <cofactor evidence="1 10">
        <name>Mg(2+)</name>
        <dbReference type="ChEBI" id="CHEBI:18420"/>
    </cofactor>
</comment>
<dbReference type="PROSITE" id="PS52002">
    <property type="entry name" value="SM"/>
    <property type="match status" value="1"/>
</dbReference>
<evidence type="ECO:0000256" key="3">
    <source>
        <dbReference type="ARBA" id="ARBA00005985"/>
    </source>
</evidence>
<dbReference type="GO" id="GO:0008412">
    <property type="term" value="F:4-hydroxybenzoate polyprenyltransferase activity"/>
    <property type="evidence" value="ECO:0007669"/>
    <property type="project" value="UniProtKB-EC"/>
</dbReference>
<gene>
    <name evidence="12" type="primary">COQ2</name>
    <name evidence="12" type="ORF">LOC62_02G003024</name>
</gene>
<dbReference type="EMBL" id="CP086715">
    <property type="protein sequence ID" value="WOO79501.1"/>
    <property type="molecule type" value="Genomic_DNA"/>
</dbReference>
<name>A0AAF0Y863_9TREE</name>
<reference evidence="12" key="1">
    <citation type="submission" date="2023-10" db="EMBL/GenBank/DDBJ databases">
        <authorList>
            <person name="Noh H."/>
        </authorList>
    </citation>
    <scope>NUCLEOTIDE SEQUENCE</scope>
    <source>
        <strain evidence="12">DUCC4014</strain>
    </source>
</reference>
<dbReference type="InterPro" id="IPR039653">
    <property type="entry name" value="Prenyltransferase"/>
</dbReference>
<keyword evidence="13" id="KW-1185">Reference proteome</keyword>
<evidence type="ECO:0000256" key="7">
    <source>
        <dbReference type="ARBA" id="ARBA00023136"/>
    </source>
</evidence>
<dbReference type="SUPFAM" id="SSF50182">
    <property type="entry name" value="Sm-like ribonucleoproteins"/>
    <property type="match status" value="1"/>
</dbReference>